<dbReference type="GO" id="GO:0005829">
    <property type="term" value="C:cytosol"/>
    <property type="evidence" value="ECO:0007669"/>
    <property type="project" value="TreeGrafter"/>
</dbReference>
<evidence type="ECO:0000259" key="2">
    <source>
        <dbReference type="Pfam" id="PF13538"/>
    </source>
</evidence>
<sequence length="700" mass="78416">MALEFIPTRTDQGQFPGIQAAITRLQQDGPALGIDGGVLYYGWPKFQDYEAVGHPVDIALVSHKTGLLLIRYLSNANQGTATAADESIAQAAATAEAQMLKSALLRGKDRRLKFSVVPILYAPGFQSWPDARSEIITSEAGLLGFVQSFQNQGLASDELDEARSILEGAKALTRSVRRRVDDPGSKPAAVALARLEEEIAKFDSQQRYVALTTLPCPQRIRGLAGSGKTVILAMKAALAHIENPNAKILVTYYTRSLRDHLTRLITRFFRHFAEGEPNWKNIDIQHGWGQQNLPGVYREASLRAGLSPIPFGEVKQLADPFDHVCKTLVNSGRVQPHYDLVLIDEGQDFPEGFYQLCFFLAKGHRDQKQIIWAYDELQNIFNVHVRTPEELFGDDEDSQPRISLRRSVPPTAETNDFVLPKCYRNQRDILVLAHATGFGLYGQPVQMLQDEEHWKDVGYDVLRGTFRPGTETIVRRPDHNSPAKLHTSNEQPLVEVKSFDSVAEEVRYCAEQFRQFLAAGLEPHDLMAIAIDDRAARMYLSQLSLALAEQGVESNNIIADRFSEPPFLIEGKVTLSTVYRAKGNEAAVVAILGCDAVPLKSRTGRNRLFTAFTRTKGWLRVTGVKQGFDKLLGEMDQALKLAPELRFIMPDPKQIDMIQRDLAERDARMMRAREEMNKLKGELGLTDEDLRNLLASRRKK</sequence>
<accession>K8NQK4</accession>
<dbReference type="GO" id="GO:0005524">
    <property type="term" value="F:ATP binding"/>
    <property type="evidence" value="ECO:0007669"/>
    <property type="project" value="InterPro"/>
</dbReference>
<name>K8NQK4_9BRAD</name>
<dbReference type="HOGENOM" id="CLU_015624_1_0_5"/>
<evidence type="ECO:0000256" key="1">
    <source>
        <dbReference type="SAM" id="Coils"/>
    </source>
</evidence>
<dbReference type="GO" id="GO:0000725">
    <property type="term" value="P:recombinational repair"/>
    <property type="evidence" value="ECO:0007669"/>
    <property type="project" value="TreeGrafter"/>
</dbReference>
<organism evidence="3 4">
    <name type="scientific">Afipia clevelandensis ATCC 49720</name>
    <dbReference type="NCBI Taxonomy" id="883079"/>
    <lineage>
        <taxon>Bacteria</taxon>
        <taxon>Pseudomonadati</taxon>
        <taxon>Pseudomonadota</taxon>
        <taxon>Alphaproteobacteria</taxon>
        <taxon>Hyphomicrobiales</taxon>
        <taxon>Nitrobacteraceae</taxon>
        <taxon>Afipia</taxon>
    </lineage>
</organism>
<dbReference type="RefSeq" id="WP_002714504.1">
    <property type="nucleotide sequence ID" value="NZ_KB375281.1"/>
</dbReference>
<comment type="caution">
    <text evidence="3">The sequence shown here is derived from an EMBL/GenBank/DDBJ whole genome shotgun (WGS) entry which is preliminary data.</text>
</comment>
<dbReference type="InterPro" id="IPR027417">
    <property type="entry name" value="P-loop_NTPase"/>
</dbReference>
<dbReference type="Pfam" id="PF13538">
    <property type="entry name" value="UvrD_C_2"/>
    <property type="match status" value="1"/>
</dbReference>
<keyword evidence="1" id="KW-0175">Coiled coil</keyword>
<keyword evidence="4" id="KW-1185">Reference proteome</keyword>
<feature type="domain" description="UvrD-like helicase C-terminal" evidence="2">
    <location>
        <begin position="573"/>
        <end position="621"/>
    </location>
</feature>
<dbReference type="SUPFAM" id="SSF52540">
    <property type="entry name" value="P-loop containing nucleoside triphosphate hydrolases"/>
    <property type="match status" value="1"/>
</dbReference>
<dbReference type="InterPro" id="IPR000212">
    <property type="entry name" value="DNA_helicase_UvrD/REP"/>
</dbReference>
<dbReference type="Gene3D" id="3.40.50.300">
    <property type="entry name" value="P-loop containing nucleotide triphosphate hydrolases"/>
    <property type="match status" value="2"/>
</dbReference>
<reference evidence="3 4" key="1">
    <citation type="submission" date="2012-04" db="EMBL/GenBank/DDBJ databases">
        <title>The Genome Sequence of Afipia clevelandensis ATCC 49720.</title>
        <authorList>
            <consortium name="The Broad Institute Genome Sequencing Platform"/>
            <person name="Earl A."/>
            <person name="Ward D."/>
            <person name="Feldgarden M."/>
            <person name="Gevers D."/>
            <person name="Huys G."/>
            <person name="Walker B."/>
            <person name="Young S.K."/>
            <person name="Zeng Q."/>
            <person name="Gargeya S."/>
            <person name="Fitzgerald M."/>
            <person name="Haas B."/>
            <person name="Abouelleil A."/>
            <person name="Alvarado L."/>
            <person name="Arachchi H.M."/>
            <person name="Berlin A."/>
            <person name="Chapman S.B."/>
            <person name="Goldberg J."/>
            <person name="Griggs A."/>
            <person name="Gujja S."/>
            <person name="Hansen M."/>
            <person name="Howarth C."/>
            <person name="Imamovic A."/>
            <person name="Larimer J."/>
            <person name="McCowen C."/>
            <person name="Montmayeur A."/>
            <person name="Murphy C."/>
            <person name="Neiman D."/>
            <person name="Pearson M."/>
            <person name="Priest M."/>
            <person name="Roberts A."/>
            <person name="Saif S."/>
            <person name="Shea T."/>
            <person name="Sisk P."/>
            <person name="Sykes S."/>
            <person name="Wortman J."/>
            <person name="Nusbaum C."/>
            <person name="Birren B."/>
        </authorList>
    </citation>
    <scope>NUCLEOTIDE SEQUENCE [LARGE SCALE GENOMIC DNA]</scope>
    <source>
        <strain evidence="3 4">ATCC 49720</strain>
    </source>
</reference>
<dbReference type="GO" id="GO:0043138">
    <property type="term" value="F:3'-5' DNA helicase activity"/>
    <property type="evidence" value="ECO:0007669"/>
    <property type="project" value="TreeGrafter"/>
</dbReference>
<dbReference type="AlphaFoldDB" id="K8NQK4"/>
<dbReference type="PANTHER" id="PTHR11070:SF45">
    <property type="entry name" value="DNA 3'-5' HELICASE"/>
    <property type="match status" value="1"/>
</dbReference>
<evidence type="ECO:0000313" key="3">
    <source>
        <dbReference type="EMBL" id="EKS32657.1"/>
    </source>
</evidence>
<dbReference type="EMBL" id="AGWY01000015">
    <property type="protein sequence ID" value="EKS32657.1"/>
    <property type="molecule type" value="Genomic_DNA"/>
</dbReference>
<protein>
    <recommendedName>
        <fullName evidence="2">UvrD-like helicase C-terminal domain-containing protein</fullName>
    </recommendedName>
</protein>
<dbReference type="PATRIC" id="fig|883079.3.peg.3713"/>
<dbReference type="OrthoDB" id="7066673at2"/>
<dbReference type="InterPro" id="IPR027785">
    <property type="entry name" value="UvrD-like_helicase_C"/>
</dbReference>
<evidence type="ECO:0000313" key="4">
    <source>
        <dbReference type="Proteomes" id="UP000001095"/>
    </source>
</evidence>
<dbReference type="Proteomes" id="UP000001095">
    <property type="component" value="Unassembled WGS sequence"/>
</dbReference>
<gene>
    <name evidence="3" type="ORF">HMPREF9696_03634</name>
</gene>
<feature type="coiled-coil region" evidence="1">
    <location>
        <begin position="655"/>
        <end position="682"/>
    </location>
</feature>
<proteinExistence type="predicted"/>
<dbReference type="PANTHER" id="PTHR11070">
    <property type="entry name" value="UVRD / RECB / PCRA DNA HELICASE FAMILY MEMBER"/>
    <property type="match status" value="1"/>
</dbReference>
<dbReference type="GO" id="GO:0003677">
    <property type="term" value="F:DNA binding"/>
    <property type="evidence" value="ECO:0007669"/>
    <property type="project" value="InterPro"/>
</dbReference>